<keyword evidence="2" id="KW-1185">Reference proteome</keyword>
<evidence type="ECO:0000313" key="1">
    <source>
        <dbReference type="EMBL" id="TAA73987.1"/>
    </source>
</evidence>
<accession>A0A521FYY7</accession>
<reference evidence="1" key="1">
    <citation type="submission" date="2017-07" db="EMBL/GenBank/DDBJ databases">
        <title>The cable genome - Insights into the physiology and evolution of filamentous bacteria capable of sulfide oxidation via long distance electron transfer.</title>
        <authorList>
            <person name="Thorup C."/>
            <person name="Bjerg J.T."/>
            <person name="Schreiber L."/>
            <person name="Nielsen L.P."/>
            <person name="Kjeldsen K.U."/>
            <person name="Boesen T."/>
            <person name="Boggild A."/>
            <person name="Meysman F."/>
            <person name="Geelhoed J."/>
            <person name="Schramm A."/>
        </authorList>
    </citation>
    <scope>NUCLEOTIDE SEQUENCE [LARGE SCALE GENOMIC DNA]</scope>
    <source>
        <strain evidence="1">GS</strain>
    </source>
</reference>
<gene>
    <name evidence="1" type="ORF">CDV28_1459</name>
</gene>
<sequence length="257" mass="30661">MNTNRVIDLIRYILEEARQNEEWSFRELGPIHLIKYVYLADLYYASQNDGKTFTDLSWQFYHFGPWNPSLYSELPNFIREIGANIRTFESRYTKDGVRYSLNDDYHHDSPCSIPLAISSLLRRDIRNYGSATNDLLHYVYTTPPMTNAVPGDYLNFDQIIFMHKESVATENFDNLTDREKKKRKQRVLDIRKKIAKQREESKKKRVRPAPRYDEVFFNGTMEMNRDIELQEIENHKGLLQVNQNTWIGNWRRSHELP</sequence>
<organism evidence="1 2">
    <name type="scientific">Candidatus Electronema aureum</name>
    <dbReference type="NCBI Taxonomy" id="2005002"/>
    <lineage>
        <taxon>Bacteria</taxon>
        <taxon>Pseudomonadati</taxon>
        <taxon>Thermodesulfobacteriota</taxon>
        <taxon>Desulfobulbia</taxon>
        <taxon>Desulfobulbales</taxon>
        <taxon>Desulfobulbaceae</taxon>
        <taxon>Candidatus Electronema</taxon>
    </lineage>
</organism>
<dbReference type="AlphaFoldDB" id="A0A521FYY7"/>
<evidence type="ECO:0000313" key="2">
    <source>
        <dbReference type="Proteomes" id="UP000316238"/>
    </source>
</evidence>
<comment type="caution">
    <text evidence="1">The sequence shown here is derived from an EMBL/GenBank/DDBJ whole genome shotgun (WGS) entry which is preliminary data.</text>
</comment>
<dbReference type="EMBL" id="NQJD01000045">
    <property type="protein sequence ID" value="TAA73987.1"/>
    <property type="molecule type" value="Genomic_DNA"/>
</dbReference>
<protein>
    <submittedName>
        <fullName evidence="1">Uncharacterized protein</fullName>
    </submittedName>
</protein>
<proteinExistence type="predicted"/>
<dbReference type="Proteomes" id="UP000316238">
    <property type="component" value="Unassembled WGS sequence"/>
</dbReference>
<name>A0A521FYY7_9BACT</name>